<dbReference type="InterPro" id="IPR006683">
    <property type="entry name" value="Thioestr_dom"/>
</dbReference>
<sequence>MGEMMLRRDDDRHARLRMIPLKRHLNPMGTIHGGTIMALIDISLFTTWRVLADQPVGGAVTLELSNQFVGPGQLEQPLDAVGEIVRETGRLVFIRGQVEQEHGLIASFSGIVRKTGQ</sequence>
<evidence type="ECO:0000256" key="1">
    <source>
        <dbReference type="ARBA" id="ARBA00022801"/>
    </source>
</evidence>
<comment type="caution">
    <text evidence="3">The sequence shown here is derived from an EMBL/GenBank/DDBJ whole genome shotgun (WGS) entry which is preliminary data.</text>
</comment>
<feature type="domain" description="Thioesterase" evidence="2">
    <location>
        <begin position="28"/>
        <end position="103"/>
    </location>
</feature>
<dbReference type="SUPFAM" id="SSF54637">
    <property type="entry name" value="Thioesterase/thiol ester dehydrase-isomerase"/>
    <property type="match status" value="1"/>
</dbReference>
<keyword evidence="1" id="KW-0378">Hydrolase</keyword>
<keyword evidence="4" id="KW-1185">Reference proteome</keyword>
<dbReference type="CDD" id="cd03443">
    <property type="entry name" value="PaaI_thioesterase"/>
    <property type="match status" value="1"/>
</dbReference>
<dbReference type="Pfam" id="PF03061">
    <property type="entry name" value="4HBT"/>
    <property type="match status" value="1"/>
</dbReference>
<protein>
    <submittedName>
        <fullName evidence="3">PaaI family thioesterase</fullName>
    </submittedName>
</protein>
<dbReference type="EMBL" id="RAPF01000001">
    <property type="protein sequence ID" value="RKF23585.1"/>
    <property type="molecule type" value="Genomic_DNA"/>
</dbReference>
<dbReference type="AlphaFoldDB" id="A0A420ESD6"/>
<organism evidence="3 4">
    <name type="scientific">Altericroceibacterium spongiae</name>
    <dbReference type="NCBI Taxonomy" id="2320269"/>
    <lineage>
        <taxon>Bacteria</taxon>
        <taxon>Pseudomonadati</taxon>
        <taxon>Pseudomonadota</taxon>
        <taxon>Alphaproteobacteria</taxon>
        <taxon>Sphingomonadales</taxon>
        <taxon>Erythrobacteraceae</taxon>
        <taxon>Altericroceibacterium</taxon>
    </lineage>
</organism>
<dbReference type="NCBIfam" id="TIGR00369">
    <property type="entry name" value="unchar_dom_1"/>
    <property type="match status" value="1"/>
</dbReference>
<dbReference type="Gene3D" id="3.10.129.10">
    <property type="entry name" value="Hotdog Thioesterase"/>
    <property type="match status" value="1"/>
</dbReference>
<dbReference type="InterPro" id="IPR003736">
    <property type="entry name" value="PAAI_dom"/>
</dbReference>
<dbReference type="OrthoDB" id="5741080at2"/>
<gene>
    <name evidence="3" type="ORF">D6851_01865</name>
</gene>
<evidence type="ECO:0000313" key="4">
    <source>
        <dbReference type="Proteomes" id="UP000284395"/>
    </source>
</evidence>
<dbReference type="InterPro" id="IPR029069">
    <property type="entry name" value="HotDog_dom_sf"/>
</dbReference>
<name>A0A420ESD6_9SPHN</name>
<dbReference type="Proteomes" id="UP000284395">
    <property type="component" value="Unassembled WGS sequence"/>
</dbReference>
<evidence type="ECO:0000259" key="2">
    <source>
        <dbReference type="Pfam" id="PF03061"/>
    </source>
</evidence>
<dbReference type="GO" id="GO:0016289">
    <property type="term" value="F:acyl-CoA hydrolase activity"/>
    <property type="evidence" value="ECO:0007669"/>
    <property type="project" value="UniProtKB-ARBA"/>
</dbReference>
<evidence type="ECO:0000313" key="3">
    <source>
        <dbReference type="EMBL" id="RKF23585.1"/>
    </source>
</evidence>
<reference evidence="3 4" key="1">
    <citation type="submission" date="2018-09" db="EMBL/GenBank/DDBJ databases">
        <title>Altererythrobacter spongiae sp. nov., isolated from a marine sponge.</title>
        <authorList>
            <person name="Zhuang L."/>
            <person name="Luo L."/>
        </authorList>
    </citation>
    <scope>NUCLEOTIDE SEQUENCE [LARGE SCALE GENOMIC DNA]</scope>
    <source>
        <strain evidence="3 4">HN-Y73</strain>
    </source>
</reference>
<accession>A0A420ESD6</accession>
<proteinExistence type="predicted"/>